<feature type="coiled-coil region" evidence="1">
    <location>
        <begin position="693"/>
        <end position="720"/>
    </location>
</feature>
<dbReference type="Gene3D" id="3.40.50.300">
    <property type="entry name" value="P-loop containing nucleotide triphosphate hydrolases"/>
    <property type="match status" value="2"/>
</dbReference>
<reference evidence="3 4" key="1">
    <citation type="journal article" date="2024" name="Microbiology">
        <title>Methylomarinum rosea sp. nov., a novel halophilic methanotrophic bacterium from the hypersaline Lake Elton.</title>
        <authorList>
            <person name="Suleimanov R.Z."/>
            <person name="Oshkin I.Y."/>
            <person name="Danilova O.V."/>
            <person name="Suzina N.E."/>
            <person name="Dedysh S.N."/>
        </authorList>
    </citation>
    <scope>NUCLEOTIDE SEQUENCE [LARGE SCALE GENOMIC DNA]</scope>
    <source>
        <strain evidence="3 4">Ch1-1</strain>
    </source>
</reference>
<dbReference type="Pfam" id="PF13558">
    <property type="entry name" value="SbcC_Walker_B"/>
    <property type="match status" value="1"/>
</dbReference>
<keyword evidence="4" id="KW-1185">Reference proteome</keyword>
<evidence type="ECO:0000256" key="1">
    <source>
        <dbReference type="SAM" id="Coils"/>
    </source>
</evidence>
<dbReference type="KEGG" id="mech:Q9L42_000835"/>
<dbReference type="PANTHER" id="PTHR32114:SF2">
    <property type="entry name" value="ABC TRANSPORTER ABCH.3"/>
    <property type="match status" value="1"/>
</dbReference>
<sequence length="1148" mass="131335">MKILNIYFKNINSLEGENRIDFDRAPISDAGVFAITGPNGSGKTSILDAITLGLYGETYRFDKPAEHVMTKQTTECFAQIEFAIGEQKYRSSWRVKRADDTPQGELLPAEMSLSRLNDEEEILAQDPLQVRNSIAEMTGMDFHKFSKSMVLAQGDFAAFLNALDSERMDILEKIIGGDIYQQYRERIEQKHQQAKTRLAEIEQDLAATPVMEEAAVEAAQHDLEDFREQVGQFQGEQAELDKLLSWVKDVATLEQQLNSLDDKQQTVVGARDENQQLLARIAQAQPAAVFKDDVAVLDNKAEQVRQGEQTLEAYRKEVSMLQQQLEGRQLDQQALDSVKSVSEQKQIVDDLKLKISEIKQELPQENALLRSTRQQLEEKSSNLAFVEQWLQEHDADKMLLESFPETGKLRSLRVELAELKDKQKAHAKWTKNTTSALKKNKAAIKNVSKDIKLLQKKLKTDRQAIKDRTHGKSFEELEELKVEQQERVNDFQELYELAKVNAKIGRKGLLGFFRRGRYEMALEEHELVDRQNTLQLELAKEENIRKTLEKAVANEALLRKMEIDRGKLEEGKPCPLCGSLKHPYVTRPPVVGDSQKALADQRGKIQELRSRLRGLDLEIKEVQKQEEEQSDKEKRLQRVRSQWRTLTNRLNVASDRLDIDNLSLMKKFFKSEQQQLKEINGLIKRCFKLHVRIEKGEKELEKNEALLEQLKKTNEELDAEWDNRPRELVEMEKAYEKCKDDEKALSAVVEKQLQALGESMPAKGQEDTLFDRLNMRRQEYQTRQMRRKVLREEIASLKEKVGFCQEDVDELNQKLQEQSKLLQAEEGAGLHLALIEKQKMIVEKEKLLAEQQEELSAVRKALQERLAGSPYASIEALKESLALIARQEDIEQQLQAQNAQLDSLAKEISQLEQQLQELRSLALTDMSEQDLLAEQRQLQEKRQIAEQEVKSLQDKLDKQQSMQEKLVSLKQQLASQQALMDECEADMRLISDENAVPFRRKVQQEMIDRLLAQANQVLEKISGRYYVRNEPSEHGLALRIEDTKQNNSRRLPKTLSGGESFVVSLALALGLAECASNGHALDSLFLDEGFGNLDAESLYLVMTTLEGLKTHGKIIGIISHVEGVKKRVKTQVEMVKKPNGYSGLKLAA</sequence>
<keyword evidence="1" id="KW-0175">Coiled coil</keyword>
<feature type="coiled-coil region" evidence="1">
    <location>
        <begin position="437"/>
        <end position="494"/>
    </location>
</feature>
<dbReference type="InterPro" id="IPR027417">
    <property type="entry name" value="P-loop_NTPase"/>
</dbReference>
<feature type="coiled-coil region" evidence="1">
    <location>
        <begin position="780"/>
        <end position="861"/>
    </location>
</feature>
<evidence type="ECO:0000259" key="2">
    <source>
        <dbReference type="Pfam" id="PF13476"/>
    </source>
</evidence>
<gene>
    <name evidence="3" type="ORF">Q9L42_000835</name>
</gene>
<feature type="domain" description="Rad50/SbcC-type AAA" evidence="2">
    <location>
        <begin position="6"/>
        <end position="206"/>
    </location>
</feature>
<dbReference type="RefSeq" id="WP_349431739.1">
    <property type="nucleotide sequence ID" value="NZ_CP157743.1"/>
</dbReference>
<dbReference type="GO" id="GO:0016887">
    <property type="term" value="F:ATP hydrolysis activity"/>
    <property type="evidence" value="ECO:0007669"/>
    <property type="project" value="InterPro"/>
</dbReference>
<dbReference type="InterPro" id="IPR038729">
    <property type="entry name" value="Rad50/SbcC_AAA"/>
</dbReference>
<dbReference type="AlphaFoldDB" id="A0AAU7NUS2"/>
<proteinExistence type="predicted"/>
<dbReference type="SUPFAM" id="SSF52540">
    <property type="entry name" value="P-loop containing nucleoside triphosphate hydrolases"/>
    <property type="match status" value="2"/>
</dbReference>
<name>A0AAU7NUS2_9GAMM</name>
<dbReference type="GO" id="GO:0006302">
    <property type="term" value="P:double-strand break repair"/>
    <property type="evidence" value="ECO:0007669"/>
    <property type="project" value="InterPro"/>
</dbReference>
<evidence type="ECO:0000313" key="3">
    <source>
        <dbReference type="EMBL" id="XBS20708.1"/>
    </source>
</evidence>
<organism evidence="3 4">
    <name type="scientific">Methylomarinum roseum</name>
    <dbReference type="NCBI Taxonomy" id="3067653"/>
    <lineage>
        <taxon>Bacteria</taxon>
        <taxon>Pseudomonadati</taxon>
        <taxon>Pseudomonadota</taxon>
        <taxon>Gammaproteobacteria</taxon>
        <taxon>Methylococcales</taxon>
        <taxon>Methylococcaceae</taxon>
        <taxon>Methylomarinum</taxon>
    </lineage>
</organism>
<feature type="coiled-coil region" evidence="1">
    <location>
        <begin position="598"/>
        <end position="642"/>
    </location>
</feature>
<feature type="coiled-coil region" evidence="1">
    <location>
        <begin position="887"/>
        <end position="986"/>
    </location>
</feature>
<feature type="coiled-coil region" evidence="1">
    <location>
        <begin position="260"/>
        <end position="379"/>
    </location>
</feature>
<dbReference type="EMBL" id="CP157743">
    <property type="protein sequence ID" value="XBS20708.1"/>
    <property type="molecule type" value="Genomic_DNA"/>
</dbReference>
<dbReference type="PANTHER" id="PTHR32114">
    <property type="entry name" value="ABC TRANSPORTER ABCH.3"/>
    <property type="match status" value="1"/>
</dbReference>
<accession>A0AAU7NUS2</accession>
<evidence type="ECO:0000313" key="4">
    <source>
        <dbReference type="Proteomes" id="UP001225378"/>
    </source>
</evidence>
<protein>
    <submittedName>
        <fullName evidence="3">AAA family ATPase</fullName>
    </submittedName>
</protein>
<dbReference type="Pfam" id="PF13476">
    <property type="entry name" value="AAA_23"/>
    <property type="match status" value="1"/>
</dbReference>
<feature type="coiled-coil region" evidence="1">
    <location>
        <begin position="184"/>
        <end position="236"/>
    </location>
</feature>
<dbReference type="Proteomes" id="UP001225378">
    <property type="component" value="Chromosome"/>
</dbReference>